<dbReference type="GO" id="GO:0046839">
    <property type="term" value="P:phospholipid dephosphorylation"/>
    <property type="evidence" value="ECO:0007669"/>
    <property type="project" value="TreeGrafter"/>
</dbReference>
<feature type="transmembrane region" description="Helical" evidence="6">
    <location>
        <begin position="229"/>
        <end position="247"/>
    </location>
</feature>
<dbReference type="PANTHER" id="PTHR10165">
    <property type="entry name" value="LIPID PHOSPHATE PHOSPHATASE"/>
    <property type="match status" value="1"/>
</dbReference>
<protein>
    <recommendedName>
        <fullName evidence="7">Phosphatidic acid phosphatase type 2/haloperoxidase domain-containing protein</fullName>
    </recommendedName>
</protein>
<comment type="subcellular location">
    <subcellularLocation>
        <location evidence="1">Membrane</location>
        <topology evidence="1">Multi-pass membrane protein</topology>
    </subcellularLocation>
</comment>
<evidence type="ECO:0000256" key="6">
    <source>
        <dbReference type="SAM" id="Phobius"/>
    </source>
</evidence>
<evidence type="ECO:0000256" key="1">
    <source>
        <dbReference type="ARBA" id="ARBA00004141"/>
    </source>
</evidence>
<feature type="transmembrane region" description="Helical" evidence="6">
    <location>
        <begin position="202"/>
        <end position="223"/>
    </location>
</feature>
<feature type="domain" description="Phosphatidic acid phosphatase type 2/haloperoxidase" evidence="7">
    <location>
        <begin position="100"/>
        <end position="247"/>
    </location>
</feature>
<evidence type="ECO:0000313" key="8">
    <source>
        <dbReference type="EMBL" id="KAJ1954310.1"/>
    </source>
</evidence>
<keyword evidence="5 6" id="KW-0472">Membrane</keyword>
<comment type="similarity">
    <text evidence="2">Belongs to the PA-phosphatase related phosphoesterase family.</text>
</comment>
<dbReference type="Gene3D" id="1.20.144.10">
    <property type="entry name" value="Phosphatidic acid phosphatase type 2/haloperoxidase"/>
    <property type="match status" value="1"/>
</dbReference>
<comment type="caution">
    <text evidence="8">The sequence shown here is derived from an EMBL/GenBank/DDBJ whole genome shotgun (WGS) entry which is preliminary data.</text>
</comment>
<dbReference type="PANTHER" id="PTHR10165:SF35">
    <property type="entry name" value="RE23632P"/>
    <property type="match status" value="1"/>
</dbReference>
<dbReference type="EMBL" id="JANBPY010002609">
    <property type="protein sequence ID" value="KAJ1954310.1"/>
    <property type="molecule type" value="Genomic_DNA"/>
</dbReference>
<accession>A0A9W8AI09</accession>
<organism evidence="8 9">
    <name type="scientific">Dispira parvispora</name>
    <dbReference type="NCBI Taxonomy" id="1520584"/>
    <lineage>
        <taxon>Eukaryota</taxon>
        <taxon>Fungi</taxon>
        <taxon>Fungi incertae sedis</taxon>
        <taxon>Zoopagomycota</taxon>
        <taxon>Kickxellomycotina</taxon>
        <taxon>Dimargaritomycetes</taxon>
        <taxon>Dimargaritales</taxon>
        <taxon>Dimargaritaceae</taxon>
        <taxon>Dispira</taxon>
    </lineage>
</organism>
<dbReference type="GO" id="GO:0016020">
    <property type="term" value="C:membrane"/>
    <property type="evidence" value="ECO:0007669"/>
    <property type="project" value="UniProtKB-SubCell"/>
</dbReference>
<keyword evidence="9" id="KW-1185">Reference proteome</keyword>
<name>A0A9W8AI09_9FUNG</name>
<evidence type="ECO:0000259" key="7">
    <source>
        <dbReference type="SMART" id="SM00014"/>
    </source>
</evidence>
<evidence type="ECO:0000256" key="5">
    <source>
        <dbReference type="ARBA" id="ARBA00023136"/>
    </source>
</evidence>
<dbReference type="SMART" id="SM00014">
    <property type="entry name" value="acidPPc"/>
    <property type="match status" value="1"/>
</dbReference>
<reference evidence="8" key="1">
    <citation type="submission" date="2022-07" db="EMBL/GenBank/DDBJ databases">
        <title>Phylogenomic reconstructions and comparative analyses of Kickxellomycotina fungi.</title>
        <authorList>
            <person name="Reynolds N.K."/>
            <person name="Stajich J.E."/>
            <person name="Barry K."/>
            <person name="Grigoriev I.V."/>
            <person name="Crous P."/>
            <person name="Smith M.E."/>
        </authorList>
    </citation>
    <scope>NUCLEOTIDE SEQUENCE</scope>
    <source>
        <strain evidence="8">RSA 1196</strain>
    </source>
</reference>
<feature type="transmembrane region" description="Helical" evidence="6">
    <location>
        <begin position="171"/>
        <end position="190"/>
    </location>
</feature>
<dbReference type="InterPro" id="IPR000326">
    <property type="entry name" value="PAP2/HPO"/>
</dbReference>
<dbReference type="CDD" id="cd03390">
    <property type="entry name" value="PAP2_containing_1_like"/>
    <property type="match status" value="1"/>
</dbReference>
<feature type="non-terminal residue" evidence="8">
    <location>
        <position position="282"/>
    </location>
</feature>
<sequence>MGLFNRSSSSQRSRLTRMIWSYAADWVLVIIMALGFFCIDKIHPFQRQFSLDDKTIQYPHKPDTVSPAMLIGISFGIPILVVFFVSIFIRRSWFDLHQGWLGLMLGLTLTIMITHTLKITAGRLRPDFIARCKLDLSDGIPKDPDVGLSTMQLCTQTNAKMLRDGMKSFPSGHSSLSFAGLFYVSLFLAGKLHIHDRKGHTIKSFLVILPILGAAWVAVSRTVDYRHHWQDVTVGSLIGIACAYFAYRQYYPSLYSHLCHRPYSPRIPSDVDGSTVTAVETP</sequence>
<dbReference type="GO" id="GO:0006644">
    <property type="term" value="P:phospholipid metabolic process"/>
    <property type="evidence" value="ECO:0007669"/>
    <property type="project" value="InterPro"/>
</dbReference>
<feature type="transmembrane region" description="Helical" evidence="6">
    <location>
        <begin position="68"/>
        <end position="88"/>
    </location>
</feature>
<evidence type="ECO:0000313" key="9">
    <source>
        <dbReference type="Proteomes" id="UP001150925"/>
    </source>
</evidence>
<dbReference type="InterPro" id="IPR043216">
    <property type="entry name" value="PAP-like"/>
</dbReference>
<feature type="transmembrane region" description="Helical" evidence="6">
    <location>
        <begin position="100"/>
        <end position="117"/>
    </location>
</feature>
<dbReference type="OrthoDB" id="8907274at2759"/>
<keyword evidence="4 6" id="KW-1133">Transmembrane helix</keyword>
<gene>
    <name evidence="8" type="ORF">IWQ62_005788</name>
</gene>
<dbReference type="AlphaFoldDB" id="A0A9W8AI09"/>
<dbReference type="Proteomes" id="UP001150925">
    <property type="component" value="Unassembled WGS sequence"/>
</dbReference>
<dbReference type="GO" id="GO:0008195">
    <property type="term" value="F:phosphatidate phosphatase activity"/>
    <property type="evidence" value="ECO:0007669"/>
    <property type="project" value="TreeGrafter"/>
</dbReference>
<dbReference type="InterPro" id="IPR036938">
    <property type="entry name" value="PAP2/HPO_sf"/>
</dbReference>
<evidence type="ECO:0000256" key="4">
    <source>
        <dbReference type="ARBA" id="ARBA00022989"/>
    </source>
</evidence>
<dbReference type="SUPFAM" id="SSF48317">
    <property type="entry name" value="Acid phosphatase/Vanadium-dependent haloperoxidase"/>
    <property type="match status" value="1"/>
</dbReference>
<keyword evidence="3 6" id="KW-0812">Transmembrane</keyword>
<evidence type="ECO:0000256" key="3">
    <source>
        <dbReference type="ARBA" id="ARBA00022692"/>
    </source>
</evidence>
<feature type="transmembrane region" description="Helical" evidence="6">
    <location>
        <begin position="20"/>
        <end position="39"/>
    </location>
</feature>
<dbReference type="Pfam" id="PF01569">
    <property type="entry name" value="PAP2"/>
    <property type="match status" value="1"/>
</dbReference>
<proteinExistence type="inferred from homology"/>
<evidence type="ECO:0000256" key="2">
    <source>
        <dbReference type="ARBA" id="ARBA00008816"/>
    </source>
</evidence>